<proteinExistence type="predicted"/>
<sequence length="409" mass="43103">MTAARWLAGAVLLAVFVGTTGCGIGDLSKQSETDRCRWMSSPTPAAGRTVILVDASNSTRGSAAGNPETGGPAPHYRQAFQKVVQDAVGRRDAVSVASFSGTSRDLAWVVTGRSTDWQRDVGNEHNQQRRRSDAVDCLTREATPAIGATPLAAGTDVLQAIRFGAGAIDRGSRGGHLVILTDGLSTAGCADLTAIDRWTDAEITAIGERCARKKSLQPGDLSRIDLSIIGVGHSGPGYPMSPDARTDWLTTLWKTLCVRGTARSCRVEDQPVSGTGSTPAPSPTVDDPVVALAGRVRVYPVPGAALFDGDSATLRRDGEAELTRIARSIRAADWVQVNGYAAPHGEPGFLQRLSQGRAERVGDFLRGHEVPVVSSRGLGVTRSCPDAALSQRLSPDECSRRVDIVVGTS</sequence>
<gene>
    <name evidence="3" type="ORF">GCM10020369_17840</name>
</gene>
<dbReference type="Proteomes" id="UP001501676">
    <property type="component" value="Unassembled WGS sequence"/>
</dbReference>
<dbReference type="InterPro" id="IPR036465">
    <property type="entry name" value="vWFA_dom_sf"/>
</dbReference>
<keyword evidence="1" id="KW-0472">Membrane</keyword>
<accession>A0ABP6SUH4</accession>
<dbReference type="PROSITE" id="PS51257">
    <property type="entry name" value="PROKAR_LIPOPROTEIN"/>
    <property type="match status" value="1"/>
</dbReference>
<dbReference type="InterPro" id="IPR036737">
    <property type="entry name" value="OmpA-like_sf"/>
</dbReference>
<evidence type="ECO:0000313" key="4">
    <source>
        <dbReference type="Proteomes" id="UP001501676"/>
    </source>
</evidence>
<organism evidence="3 4">
    <name type="scientific">Cryptosporangium minutisporangium</name>
    <dbReference type="NCBI Taxonomy" id="113569"/>
    <lineage>
        <taxon>Bacteria</taxon>
        <taxon>Bacillati</taxon>
        <taxon>Actinomycetota</taxon>
        <taxon>Actinomycetes</taxon>
        <taxon>Cryptosporangiales</taxon>
        <taxon>Cryptosporangiaceae</taxon>
        <taxon>Cryptosporangium</taxon>
    </lineage>
</organism>
<protein>
    <recommendedName>
        <fullName evidence="2">OmpA-like domain-containing protein</fullName>
    </recommendedName>
</protein>
<evidence type="ECO:0000259" key="2">
    <source>
        <dbReference type="PROSITE" id="PS51123"/>
    </source>
</evidence>
<dbReference type="PROSITE" id="PS51123">
    <property type="entry name" value="OMPA_2"/>
    <property type="match status" value="1"/>
</dbReference>
<comment type="caution">
    <text evidence="3">The sequence shown here is derived from an EMBL/GenBank/DDBJ whole genome shotgun (WGS) entry which is preliminary data.</text>
</comment>
<name>A0ABP6SUH4_9ACTN</name>
<dbReference type="RefSeq" id="WP_345727526.1">
    <property type="nucleotide sequence ID" value="NZ_BAAAYN010000011.1"/>
</dbReference>
<evidence type="ECO:0000313" key="3">
    <source>
        <dbReference type="EMBL" id="GAA3385214.1"/>
    </source>
</evidence>
<reference evidence="4" key="1">
    <citation type="journal article" date="2019" name="Int. J. Syst. Evol. Microbiol.">
        <title>The Global Catalogue of Microorganisms (GCM) 10K type strain sequencing project: providing services to taxonomists for standard genome sequencing and annotation.</title>
        <authorList>
            <consortium name="The Broad Institute Genomics Platform"/>
            <consortium name="The Broad Institute Genome Sequencing Center for Infectious Disease"/>
            <person name="Wu L."/>
            <person name="Ma J."/>
        </authorList>
    </citation>
    <scope>NUCLEOTIDE SEQUENCE [LARGE SCALE GENOMIC DNA]</scope>
    <source>
        <strain evidence="4">JCM 9458</strain>
    </source>
</reference>
<dbReference type="SUPFAM" id="SSF103088">
    <property type="entry name" value="OmpA-like"/>
    <property type="match status" value="1"/>
</dbReference>
<dbReference type="EMBL" id="BAAAYN010000011">
    <property type="protein sequence ID" value="GAA3385214.1"/>
    <property type="molecule type" value="Genomic_DNA"/>
</dbReference>
<dbReference type="Gene3D" id="3.40.50.410">
    <property type="entry name" value="von Willebrand factor, type A domain"/>
    <property type="match status" value="1"/>
</dbReference>
<keyword evidence="4" id="KW-1185">Reference proteome</keyword>
<feature type="domain" description="OmpA-like" evidence="2">
    <location>
        <begin position="294"/>
        <end position="409"/>
    </location>
</feature>
<dbReference type="Gene3D" id="3.30.1330.60">
    <property type="entry name" value="OmpA-like domain"/>
    <property type="match status" value="1"/>
</dbReference>
<dbReference type="InterPro" id="IPR006665">
    <property type="entry name" value="OmpA-like"/>
</dbReference>
<evidence type="ECO:0000256" key="1">
    <source>
        <dbReference type="PROSITE-ProRule" id="PRU00473"/>
    </source>
</evidence>
<dbReference type="SUPFAM" id="SSF53300">
    <property type="entry name" value="vWA-like"/>
    <property type="match status" value="1"/>
</dbReference>